<comment type="caution">
    <text evidence="1">The sequence shown here is derived from an EMBL/GenBank/DDBJ whole genome shotgun (WGS) entry which is preliminary data.</text>
</comment>
<dbReference type="Proteomes" id="UP000499080">
    <property type="component" value="Unassembled WGS sequence"/>
</dbReference>
<proteinExistence type="predicted"/>
<gene>
    <name evidence="1" type="ORF">AVEN_36447_1</name>
</gene>
<name>A0A4Y2S1Y8_ARAVE</name>
<organism evidence="1 2">
    <name type="scientific">Araneus ventricosus</name>
    <name type="common">Orbweaver spider</name>
    <name type="synonym">Epeira ventricosa</name>
    <dbReference type="NCBI Taxonomy" id="182803"/>
    <lineage>
        <taxon>Eukaryota</taxon>
        <taxon>Metazoa</taxon>
        <taxon>Ecdysozoa</taxon>
        <taxon>Arthropoda</taxon>
        <taxon>Chelicerata</taxon>
        <taxon>Arachnida</taxon>
        <taxon>Araneae</taxon>
        <taxon>Araneomorphae</taxon>
        <taxon>Entelegynae</taxon>
        <taxon>Araneoidea</taxon>
        <taxon>Araneidae</taxon>
        <taxon>Araneus</taxon>
    </lineage>
</organism>
<reference evidence="1 2" key="1">
    <citation type="journal article" date="2019" name="Sci. Rep.">
        <title>Orb-weaving spider Araneus ventricosus genome elucidates the spidroin gene catalogue.</title>
        <authorList>
            <person name="Kono N."/>
            <person name="Nakamura H."/>
            <person name="Ohtoshi R."/>
            <person name="Moran D.A.P."/>
            <person name="Shinohara A."/>
            <person name="Yoshida Y."/>
            <person name="Fujiwara M."/>
            <person name="Mori M."/>
            <person name="Tomita M."/>
            <person name="Arakawa K."/>
        </authorList>
    </citation>
    <scope>NUCLEOTIDE SEQUENCE [LARGE SCALE GENOMIC DNA]</scope>
</reference>
<keyword evidence="2" id="KW-1185">Reference proteome</keyword>
<accession>A0A4Y2S1Y8</accession>
<evidence type="ECO:0000313" key="1">
    <source>
        <dbReference type="EMBL" id="GBN82142.1"/>
    </source>
</evidence>
<dbReference type="EMBL" id="BGPR01019503">
    <property type="protein sequence ID" value="GBN82142.1"/>
    <property type="molecule type" value="Genomic_DNA"/>
</dbReference>
<protein>
    <submittedName>
        <fullName evidence="1">Uncharacterized protein</fullName>
    </submittedName>
</protein>
<dbReference type="AlphaFoldDB" id="A0A4Y2S1Y8"/>
<sequence length="71" mass="8301">MDYRATCATFGSYLDIPLGIYHVGVLRRVTPSGDENQTKFGWYLQVGTHRFHRQNGDLRNRADYFHWQPIG</sequence>
<evidence type="ECO:0000313" key="2">
    <source>
        <dbReference type="Proteomes" id="UP000499080"/>
    </source>
</evidence>